<keyword evidence="5" id="KW-0539">Nucleus</keyword>
<dbReference type="Gene3D" id="3.40.220.10">
    <property type="entry name" value="Leucine Aminopeptidase, subunit E, domain 1"/>
    <property type="match status" value="1"/>
</dbReference>
<dbReference type="GO" id="GO:0016757">
    <property type="term" value="F:glycosyltransferase activity"/>
    <property type="evidence" value="ECO:0007669"/>
    <property type="project" value="UniProtKB-KW"/>
</dbReference>
<dbReference type="Proteomes" id="UP000663828">
    <property type="component" value="Unassembled WGS sequence"/>
</dbReference>
<reference evidence="6" key="1">
    <citation type="submission" date="2021-02" db="EMBL/GenBank/DDBJ databases">
        <authorList>
            <person name="Nowell W R."/>
        </authorList>
    </citation>
    <scope>NUCLEOTIDE SEQUENCE</scope>
</reference>
<dbReference type="PANTHER" id="PTHR14453">
    <property type="entry name" value="PARP/ZINC FINGER CCCH TYPE DOMAIN CONTAINING PROTEIN"/>
    <property type="match status" value="1"/>
</dbReference>
<evidence type="ECO:0000313" key="8">
    <source>
        <dbReference type="Proteomes" id="UP000663828"/>
    </source>
</evidence>
<keyword evidence="4" id="KW-0520">NAD</keyword>
<comment type="subcellular location">
    <subcellularLocation>
        <location evidence="1">Nucleus</location>
    </subcellularLocation>
</comment>
<sequence>MWQTRAMKNSLSHRACCEVHTEFNIQSYTNPSSSIIITPAVNDETTLEKSTADFILMIFQNVVQYNFTSIAFPTIGYEHFPVPIDVLIRTLVREMANQLMKTDLPLTVKFITQPNQANIYDEFCKQILTLQQSIATTFNPELPLTWEKSAGNQKLFIVPSTSDEYKSIVTSIALVAGVYFSSNADYSHGYTRPNANGERCMFLARVLVGRTTAGNSSMKTPPLGFDSTSAGHAFVSYHDAQAYAEYLITYK</sequence>
<evidence type="ECO:0000256" key="4">
    <source>
        <dbReference type="ARBA" id="ARBA00023027"/>
    </source>
</evidence>
<dbReference type="GO" id="GO:0005737">
    <property type="term" value="C:cytoplasm"/>
    <property type="evidence" value="ECO:0007669"/>
    <property type="project" value="TreeGrafter"/>
</dbReference>
<evidence type="ECO:0000313" key="7">
    <source>
        <dbReference type="EMBL" id="CAF1527588.1"/>
    </source>
</evidence>
<dbReference type="GO" id="GO:0003714">
    <property type="term" value="F:transcription corepressor activity"/>
    <property type="evidence" value="ECO:0007669"/>
    <property type="project" value="TreeGrafter"/>
</dbReference>
<evidence type="ECO:0000313" key="6">
    <source>
        <dbReference type="EMBL" id="CAF1500720.1"/>
    </source>
</evidence>
<evidence type="ECO:0000256" key="5">
    <source>
        <dbReference type="ARBA" id="ARBA00023242"/>
    </source>
</evidence>
<keyword evidence="8" id="KW-1185">Reference proteome</keyword>
<dbReference type="EMBL" id="CAJNOJ010000633">
    <property type="protein sequence ID" value="CAF1500720.1"/>
    <property type="molecule type" value="Genomic_DNA"/>
</dbReference>
<dbReference type="InterPro" id="IPR052056">
    <property type="entry name" value="Mono-ARTD/PARP"/>
</dbReference>
<dbReference type="SUPFAM" id="SSF56399">
    <property type="entry name" value="ADP-ribosylation"/>
    <property type="match status" value="1"/>
</dbReference>
<protein>
    <submittedName>
        <fullName evidence="6">Uncharacterized protein</fullName>
    </submittedName>
</protein>
<evidence type="ECO:0000256" key="1">
    <source>
        <dbReference type="ARBA" id="ARBA00004123"/>
    </source>
</evidence>
<dbReference type="AlphaFoldDB" id="A0A815T9F4"/>
<dbReference type="PANTHER" id="PTHR14453:SF67">
    <property type="entry name" value="POLY [ADP-RIBOSE] POLYMERASE"/>
    <property type="match status" value="1"/>
</dbReference>
<dbReference type="SUPFAM" id="SSF52949">
    <property type="entry name" value="Macro domain-like"/>
    <property type="match status" value="1"/>
</dbReference>
<organism evidence="6 9">
    <name type="scientific">Adineta ricciae</name>
    <name type="common">Rotifer</name>
    <dbReference type="NCBI Taxonomy" id="249248"/>
    <lineage>
        <taxon>Eukaryota</taxon>
        <taxon>Metazoa</taxon>
        <taxon>Spiralia</taxon>
        <taxon>Gnathifera</taxon>
        <taxon>Rotifera</taxon>
        <taxon>Eurotatoria</taxon>
        <taxon>Bdelloidea</taxon>
        <taxon>Adinetida</taxon>
        <taxon>Adinetidae</taxon>
        <taxon>Adineta</taxon>
    </lineage>
</organism>
<evidence type="ECO:0000313" key="9">
    <source>
        <dbReference type="Proteomes" id="UP000663852"/>
    </source>
</evidence>
<dbReference type="EMBL" id="CAJNOR010004791">
    <property type="protein sequence ID" value="CAF1527588.1"/>
    <property type="molecule type" value="Genomic_DNA"/>
</dbReference>
<gene>
    <name evidence="6" type="ORF">EDS130_LOCUS42615</name>
    <name evidence="7" type="ORF">XAT740_LOCUS41225</name>
</gene>
<dbReference type="GO" id="GO:0010629">
    <property type="term" value="P:negative regulation of gene expression"/>
    <property type="evidence" value="ECO:0007669"/>
    <property type="project" value="TreeGrafter"/>
</dbReference>
<accession>A0A815T9F4</accession>
<evidence type="ECO:0000256" key="3">
    <source>
        <dbReference type="ARBA" id="ARBA00022679"/>
    </source>
</evidence>
<dbReference type="GO" id="GO:0005634">
    <property type="term" value="C:nucleus"/>
    <property type="evidence" value="ECO:0007669"/>
    <property type="project" value="UniProtKB-SubCell"/>
</dbReference>
<keyword evidence="2" id="KW-0328">Glycosyltransferase</keyword>
<dbReference type="Gene3D" id="3.90.228.10">
    <property type="match status" value="1"/>
</dbReference>
<dbReference type="OrthoDB" id="6133115at2759"/>
<keyword evidence="3" id="KW-0808">Transferase</keyword>
<comment type="caution">
    <text evidence="6">The sequence shown here is derived from an EMBL/GenBank/DDBJ whole genome shotgun (WGS) entry which is preliminary data.</text>
</comment>
<proteinExistence type="predicted"/>
<evidence type="ECO:0000256" key="2">
    <source>
        <dbReference type="ARBA" id="ARBA00022676"/>
    </source>
</evidence>
<dbReference type="Proteomes" id="UP000663852">
    <property type="component" value="Unassembled WGS sequence"/>
</dbReference>
<dbReference type="InterPro" id="IPR043472">
    <property type="entry name" value="Macro_dom-like"/>
</dbReference>
<name>A0A815T9F4_ADIRI</name>